<reference evidence="2 3" key="1">
    <citation type="submission" date="2023-03" db="EMBL/GenBank/DDBJ databases">
        <title>Mating type loci evolution in Malassezia.</title>
        <authorList>
            <person name="Coelho M.A."/>
        </authorList>
    </citation>
    <scope>NUCLEOTIDE SEQUENCE [LARGE SCALE GENOMIC DNA]</scope>
    <source>
        <strain evidence="2 3">CBS 13387</strain>
    </source>
</reference>
<evidence type="ECO:0000313" key="2">
    <source>
        <dbReference type="EMBL" id="WFD17073.1"/>
    </source>
</evidence>
<organism evidence="2 3">
    <name type="scientific">Malassezia arunalokei</name>
    <dbReference type="NCBI Taxonomy" id="1514897"/>
    <lineage>
        <taxon>Eukaryota</taxon>
        <taxon>Fungi</taxon>
        <taxon>Dikarya</taxon>
        <taxon>Basidiomycota</taxon>
        <taxon>Ustilaginomycotina</taxon>
        <taxon>Malasseziomycetes</taxon>
        <taxon>Malasseziales</taxon>
        <taxon>Malasseziaceae</taxon>
        <taxon>Malassezia</taxon>
    </lineage>
</organism>
<evidence type="ECO:0000313" key="3">
    <source>
        <dbReference type="Proteomes" id="UP001217582"/>
    </source>
</evidence>
<dbReference type="AlphaFoldDB" id="A0AAJ5Z576"/>
<proteinExistence type="predicted"/>
<protein>
    <recommendedName>
        <fullName evidence="4">Protein pal1</fullName>
    </recommendedName>
</protein>
<feature type="compositionally biased region" description="Low complexity" evidence="1">
    <location>
        <begin position="234"/>
        <end position="250"/>
    </location>
</feature>
<dbReference type="EMBL" id="CP119921">
    <property type="protein sequence ID" value="WFD17073.1"/>
    <property type="molecule type" value="Genomic_DNA"/>
</dbReference>
<feature type="region of interest" description="Disordered" evidence="1">
    <location>
        <begin position="108"/>
        <end position="152"/>
    </location>
</feature>
<evidence type="ECO:0008006" key="4">
    <source>
        <dbReference type="Google" id="ProtNLM"/>
    </source>
</evidence>
<feature type="region of interest" description="Disordered" evidence="1">
    <location>
        <begin position="292"/>
        <end position="314"/>
    </location>
</feature>
<feature type="compositionally biased region" description="Basic and acidic residues" evidence="1">
    <location>
        <begin position="222"/>
        <end position="233"/>
    </location>
</feature>
<accession>A0AAJ5Z576</accession>
<name>A0AAJ5Z576_9BASI</name>
<dbReference type="Proteomes" id="UP001217582">
    <property type="component" value="Chromosome 6"/>
</dbReference>
<feature type="compositionally biased region" description="Polar residues" evidence="1">
    <location>
        <begin position="11"/>
        <end position="22"/>
    </location>
</feature>
<sequence>MSGARWAGKDPSNSPATAQKNGQGLLPKLGFFRKQQDVRLSQFVDPQIIQEGPSSADNSRLDVIDQLDISGLTGGSWNNRKAPINAFDRSEDPITNALLEHHRMREEGQMHETPVDLPNGQEDYESRDPYAVPQSMGYDGPTDADNPNSEYFGVASEPWQEFSNPIKSAHNAGRSKITTGGTKAENNFEDMETILRGGRRSEPRAPAYESVSQIPALQAEPESTKYNHREGRRPSLFRSRSISRSKSLASRFRRHHAEPEPLRQEPPAPVPSYVQIQQLQPAISGQTDFLMNQGLAPPIRGASNPAPVTTAPFNQPEANRYLDASPVNMKGDAPNVATGIAQSSYMDEPAYVYGSAYTRLSRRHYTEAPEPPPKQTGLPVEPSSLAQANDQLFLNAEAEKASRTPTGSAGPDPLRRGLRRLASIGRSRSRRSP</sequence>
<feature type="region of interest" description="Disordered" evidence="1">
    <location>
        <begin position="70"/>
        <end position="90"/>
    </location>
</feature>
<feature type="region of interest" description="Disordered" evidence="1">
    <location>
        <begin position="1"/>
        <end position="24"/>
    </location>
</feature>
<feature type="region of interest" description="Disordered" evidence="1">
    <location>
        <begin position="363"/>
        <end position="433"/>
    </location>
</feature>
<gene>
    <name evidence="2" type="ORF">MARU1_003120</name>
</gene>
<keyword evidence="3" id="KW-1185">Reference proteome</keyword>
<evidence type="ECO:0000256" key="1">
    <source>
        <dbReference type="SAM" id="MobiDB-lite"/>
    </source>
</evidence>
<feature type="compositionally biased region" description="Polar residues" evidence="1">
    <location>
        <begin position="176"/>
        <end position="185"/>
    </location>
</feature>
<feature type="region of interest" description="Disordered" evidence="1">
    <location>
        <begin position="165"/>
        <end position="269"/>
    </location>
</feature>